<dbReference type="AlphaFoldDB" id="A0A832EC05"/>
<feature type="coiled-coil region" evidence="1">
    <location>
        <begin position="122"/>
        <end position="149"/>
    </location>
</feature>
<gene>
    <name evidence="2" type="ORF">ENS06_16440</name>
</gene>
<keyword evidence="1" id="KW-0175">Coiled coil</keyword>
<evidence type="ECO:0000256" key="1">
    <source>
        <dbReference type="SAM" id="Coils"/>
    </source>
</evidence>
<proteinExistence type="predicted"/>
<comment type="caution">
    <text evidence="2">The sequence shown here is derived from an EMBL/GenBank/DDBJ whole genome shotgun (WGS) entry which is preliminary data.</text>
</comment>
<accession>A0A832EC05</accession>
<organism evidence="2">
    <name type="scientific">Desulfacinum infernum</name>
    <dbReference type="NCBI Taxonomy" id="35837"/>
    <lineage>
        <taxon>Bacteria</taxon>
        <taxon>Pseudomonadati</taxon>
        <taxon>Thermodesulfobacteriota</taxon>
        <taxon>Syntrophobacteria</taxon>
        <taxon>Syntrophobacterales</taxon>
        <taxon>Syntrophobacteraceae</taxon>
        <taxon>Desulfacinum</taxon>
    </lineage>
</organism>
<evidence type="ECO:0000313" key="2">
    <source>
        <dbReference type="EMBL" id="HFK98902.1"/>
    </source>
</evidence>
<reference evidence="2" key="1">
    <citation type="journal article" date="2020" name="mSystems">
        <title>Genome- and Community-Level Interaction Insights into Carbon Utilization and Element Cycling Functions of Hydrothermarchaeota in Hydrothermal Sediment.</title>
        <authorList>
            <person name="Zhou Z."/>
            <person name="Liu Y."/>
            <person name="Xu W."/>
            <person name="Pan J."/>
            <person name="Luo Z.H."/>
            <person name="Li M."/>
        </authorList>
    </citation>
    <scope>NUCLEOTIDE SEQUENCE [LARGE SCALE GENOMIC DNA]</scope>
    <source>
        <strain evidence="2">SpSt-456</strain>
    </source>
</reference>
<name>A0A832EC05_9BACT</name>
<dbReference type="EMBL" id="DSTK01000044">
    <property type="protein sequence ID" value="HFK98902.1"/>
    <property type="molecule type" value="Genomic_DNA"/>
</dbReference>
<sequence length="237" mass="27763">MEDDLITCLTRQVKEEVLENYLTQRRLIELETEDVEAQAEAVRALAQEVGKRFTRLGYLMMDAEMLERLIGILQIPETSFWRECLEKPFARGVRFIKVTALTHKGKFRKLVLESYNRLLTWMTKYKDALHDLELEVRALNINIQAFQSNFDLLTILNFLKSLDVCGLEHKHFLGSNFTAEEIMSVEKKLYIHPMKVDRFNLPPPLDLPAPALIQDDLGRLAEDVFRKHHNQIKRLLR</sequence>
<protein>
    <submittedName>
        <fullName evidence="2">Uncharacterized protein</fullName>
    </submittedName>
</protein>